<evidence type="ECO:0000313" key="1">
    <source>
        <dbReference type="EMBL" id="GAA4067809.1"/>
    </source>
</evidence>
<reference evidence="2" key="1">
    <citation type="journal article" date="2019" name="Int. J. Syst. Evol. Microbiol.">
        <title>The Global Catalogue of Microorganisms (GCM) 10K type strain sequencing project: providing services to taxonomists for standard genome sequencing and annotation.</title>
        <authorList>
            <consortium name="The Broad Institute Genomics Platform"/>
            <consortium name="The Broad Institute Genome Sequencing Center for Infectious Disease"/>
            <person name="Wu L."/>
            <person name="Ma J."/>
        </authorList>
    </citation>
    <scope>NUCLEOTIDE SEQUENCE [LARGE SCALE GENOMIC DNA]</scope>
    <source>
        <strain evidence="2">JCM 16702</strain>
    </source>
</reference>
<accession>A0ABP7VI54</accession>
<proteinExistence type="predicted"/>
<name>A0ABP7VI54_9ACTN</name>
<evidence type="ECO:0000313" key="2">
    <source>
        <dbReference type="Proteomes" id="UP001500683"/>
    </source>
</evidence>
<dbReference type="EMBL" id="BAAAZG010000012">
    <property type="protein sequence ID" value="GAA4067809.1"/>
    <property type="molecule type" value="Genomic_DNA"/>
</dbReference>
<comment type="caution">
    <text evidence="1">The sequence shown here is derived from an EMBL/GenBank/DDBJ whole genome shotgun (WGS) entry which is preliminary data.</text>
</comment>
<dbReference type="Proteomes" id="UP001500683">
    <property type="component" value="Unassembled WGS sequence"/>
</dbReference>
<sequence length="374" mass="40823">MTTRRRTVFHCAACGARLSAPVLRVPLPNHGITPDHFEIPLGMAPGTYAVDDTRYGPPGTFVLAPGDVHNTRVMIEKIRDEPPEYGCLGIGAGPNLACASCGAEVGTRVDDCQAWQETRLAPAAVRTRETEVREADDPYPWDPMADEILGSAPWKPDGRWDWVWFGRLAAGTADVLARSGGGPLLLAEEAAEPVRQLLDVVLRGTGHASAVHRLPSPRGRTAAEWRLTASTAGLTPAALAGTPRRPVAICDLVGPDRSFTAATGELGRWCAEEGVRLGEVRVLGLVPLARIDPEPWPWRDRRVAWTPAASSGLTVTAVPLDKRVWDWLARGRPVEYVHAYGRWHGRRGIARSLMRRPRADEPWLSALIDELGRR</sequence>
<protein>
    <submittedName>
        <fullName evidence="1">Uncharacterized protein</fullName>
    </submittedName>
</protein>
<gene>
    <name evidence="1" type="ORF">GCM10022214_23220</name>
</gene>
<organism evidence="1 2">
    <name type="scientific">Actinomadura miaoliensis</name>
    <dbReference type="NCBI Taxonomy" id="430685"/>
    <lineage>
        <taxon>Bacteria</taxon>
        <taxon>Bacillati</taxon>
        <taxon>Actinomycetota</taxon>
        <taxon>Actinomycetes</taxon>
        <taxon>Streptosporangiales</taxon>
        <taxon>Thermomonosporaceae</taxon>
        <taxon>Actinomadura</taxon>
    </lineage>
</organism>
<dbReference type="RefSeq" id="WP_344945027.1">
    <property type="nucleotide sequence ID" value="NZ_BAAAZG010000012.1"/>
</dbReference>
<keyword evidence="2" id="KW-1185">Reference proteome</keyword>